<dbReference type="InterPro" id="IPR005147">
    <property type="entry name" value="tRNA_synthase_B5-dom"/>
</dbReference>
<evidence type="ECO:0000256" key="10">
    <source>
        <dbReference type="ARBA" id="ARBA00022917"/>
    </source>
</evidence>
<dbReference type="SMART" id="SM00896">
    <property type="entry name" value="FDX-ACB"/>
    <property type="match status" value="1"/>
</dbReference>
<evidence type="ECO:0000256" key="6">
    <source>
        <dbReference type="ARBA" id="ARBA00022723"/>
    </source>
</evidence>
<comment type="catalytic activity">
    <reaction evidence="12 13">
        <text>tRNA(Phe) + L-phenylalanine + ATP = L-phenylalanyl-tRNA(Phe) + AMP + diphosphate + H(+)</text>
        <dbReference type="Rhea" id="RHEA:19413"/>
        <dbReference type="Rhea" id="RHEA-COMP:9668"/>
        <dbReference type="Rhea" id="RHEA-COMP:9699"/>
        <dbReference type="ChEBI" id="CHEBI:15378"/>
        <dbReference type="ChEBI" id="CHEBI:30616"/>
        <dbReference type="ChEBI" id="CHEBI:33019"/>
        <dbReference type="ChEBI" id="CHEBI:58095"/>
        <dbReference type="ChEBI" id="CHEBI:78442"/>
        <dbReference type="ChEBI" id="CHEBI:78531"/>
        <dbReference type="ChEBI" id="CHEBI:456215"/>
        <dbReference type="EC" id="6.1.1.20"/>
    </reaction>
</comment>
<dbReference type="InterPro" id="IPR041616">
    <property type="entry name" value="PheRS_beta_core"/>
</dbReference>
<evidence type="ECO:0000256" key="13">
    <source>
        <dbReference type="HAMAP-Rule" id="MF_00283"/>
    </source>
</evidence>
<dbReference type="Gene3D" id="3.30.56.10">
    <property type="match status" value="2"/>
</dbReference>
<dbReference type="PANTHER" id="PTHR10947">
    <property type="entry name" value="PHENYLALANYL-TRNA SYNTHETASE BETA CHAIN AND LEUCINE-RICH REPEAT-CONTAINING PROTEIN 47"/>
    <property type="match status" value="1"/>
</dbReference>
<dbReference type="SMART" id="SM00874">
    <property type="entry name" value="B5"/>
    <property type="match status" value="1"/>
</dbReference>
<evidence type="ECO:0000259" key="15">
    <source>
        <dbReference type="PROSITE" id="PS51483"/>
    </source>
</evidence>
<evidence type="ECO:0000256" key="12">
    <source>
        <dbReference type="ARBA" id="ARBA00049255"/>
    </source>
</evidence>
<dbReference type="Proteomes" id="UP000325286">
    <property type="component" value="Chromosome"/>
</dbReference>
<dbReference type="GO" id="GO:0006432">
    <property type="term" value="P:phenylalanyl-tRNA aminoacylation"/>
    <property type="evidence" value="ECO:0007669"/>
    <property type="project" value="UniProtKB-UniRule"/>
</dbReference>
<dbReference type="PROSITE" id="PS51447">
    <property type="entry name" value="FDX_ACB"/>
    <property type="match status" value="1"/>
</dbReference>
<comment type="cofactor">
    <cofactor evidence="13">
        <name>Mg(2+)</name>
        <dbReference type="ChEBI" id="CHEBI:18420"/>
    </cofactor>
    <text evidence="13">Binds 2 magnesium ions per tetramer.</text>
</comment>
<dbReference type="RefSeq" id="WP_068132263.1">
    <property type="nucleotide sequence ID" value="NZ_CP042914.1"/>
</dbReference>
<keyword evidence="6 13" id="KW-0479">Metal-binding</keyword>
<dbReference type="Gene3D" id="3.30.930.10">
    <property type="entry name" value="Bira Bifunctional Protein, Domain 2"/>
    <property type="match status" value="1"/>
</dbReference>
<feature type="binding site" evidence="13">
    <location>
        <position position="364"/>
    </location>
    <ligand>
        <name>Mg(2+)</name>
        <dbReference type="ChEBI" id="CHEBI:18420"/>
        <note>shared with alpha subunit</note>
    </ligand>
</feature>
<feature type="binding site" evidence="13">
    <location>
        <position position="354"/>
    </location>
    <ligand>
        <name>Mg(2+)</name>
        <dbReference type="ChEBI" id="CHEBI:18420"/>
        <note>shared with alpha subunit</note>
    </ligand>
</feature>
<dbReference type="InterPro" id="IPR004532">
    <property type="entry name" value="Phe-tRNA-ligase_IIc_bsu_bact"/>
</dbReference>
<evidence type="ECO:0000256" key="8">
    <source>
        <dbReference type="ARBA" id="ARBA00022840"/>
    </source>
</evidence>
<comment type="subcellular location">
    <subcellularLocation>
        <location evidence="1 13">Cytoplasm</location>
    </subcellularLocation>
</comment>
<organism evidence="16 17">
    <name type="scientific">Roseimaritima ulvae</name>
    <dbReference type="NCBI Taxonomy" id="980254"/>
    <lineage>
        <taxon>Bacteria</taxon>
        <taxon>Pseudomonadati</taxon>
        <taxon>Planctomycetota</taxon>
        <taxon>Planctomycetia</taxon>
        <taxon>Pirellulales</taxon>
        <taxon>Pirellulaceae</taxon>
        <taxon>Roseimaritima</taxon>
    </lineage>
</organism>
<evidence type="ECO:0000256" key="1">
    <source>
        <dbReference type="ARBA" id="ARBA00004496"/>
    </source>
</evidence>
<dbReference type="EC" id="6.1.1.20" evidence="13"/>
<dbReference type="SUPFAM" id="SSF46955">
    <property type="entry name" value="Putative DNA-binding domain"/>
    <property type="match status" value="2"/>
</dbReference>
<dbReference type="SUPFAM" id="SSF56037">
    <property type="entry name" value="PheT/TilS domain"/>
    <property type="match status" value="1"/>
</dbReference>
<gene>
    <name evidence="13 16" type="primary">pheT</name>
    <name evidence="16" type="ORF">UC8_27670</name>
</gene>
<comment type="similarity">
    <text evidence="2 13">Belongs to the phenylalanyl-tRNA synthetase beta subunit family. Type 1 subfamily.</text>
</comment>
<dbReference type="EMBL" id="CP042914">
    <property type="protein sequence ID" value="QEG40750.1"/>
    <property type="molecule type" value="Genomic_DNA"/>
</dbReference>
<dbReference type="GO" id="GO:0003723">
    <property type="term" value="F:RNA binding"/>
    <property type="evidence" value="ECO:0007669"/>
    <property type="project" value="InterPro"/>
</dbReference>
<keyword evidence="7 13" id="KW-0547">Nucleotide-binding</keyword>
<dbReference type="GO" id="GO:0000287">
    <property type="term" value="F:magnesium ion binding"/>
    <property type="evidence" value="ECO:0007669"/>
    <property type="project" value="UniProtKB-UniRule"/>
</dbReference>
<dbReference type="GO" id="GO:0004826">
    <property type="term" value="F:phenylalanine-tRNA ligase activity"/>
    <property type="evidence" value="ECO:0007669"/>
    <property type="project" value="UniProtKB-UniRule"/>
</dbReference>
<dbReference type="InterPro" id="IPR009061">
    <property type="entry name" value="DNA-bd_dom_put_sf"/>
</dbReference>
<feature type="binding site" evidence="13">
    <location>
        <position position="363"/>
    </location>
    <ligand>
        <name>Mg(2+)</name>
        <dbReference type="ChEBI" id="CHEBI:18420"/>
        <note>shared with alpha subunit</note>
    </ligand>
</feature>
<dbReference type="InterPro" id="IPR045864">
    <property type="entry name" value="aa-tRNA-synth_II/BPL/LPL"/>
</dbReference>
<keyword evidence="5 13" id="KW-0436">Ligase</keyword>
<keyword evidence="17" id="KW-1185">Reference proteome</keyword>
<evidence type="ECO:0000256" key="5">
    <source>
        <dbReference type="ARBA" id="ARBA00022598"/>
    </source>
</evidence>
<evidence type="ECO:0000313" key="17">
    <source>
        <dbReference type="Proteomes" id="UP000325286"/>
    </source>
</evidence>
<evidence type="ECO:0000256" key="7">
    <source>
        <dbReference type="ARBA" id="ARBA00022741"/>
    </source>
</evidence>
<reference evidence="16 17" key="1">
    <citation type="submission" date="2019-08" db="EMBL/GenBank/DDBJ databases">
        <title>Deep-cultivation of Planctomycetes and their phenomic and genomic characterization uncovers novel biology.</title>
        <authorList>
            <person name="Wiegand S."/>
            <person name="Jogler M."/>
            <person name="Boedeker C."/>
            <person name="Pinto D."/>
            <person name="Vollmers J."/>
            <person name="Rivas-Marin E."/>
            <person name="Kohn T."/>
            <person name="Peeters S.H."/>
            <person name="Heuer A."/>
            <person name="Rast P."/>
            <person name="Oberbeckmann S."/>
            <person name="Bunk B."/>
            <person name="Jeske O."/>
            <person name="Meyerdierks A."/>
            <person name="Storesund J.E."/>
            <person name="Kallscheuer N."/>
            <person name="Luecker S."/>
            <person name="Lage O.M."/>
            <person name="Pohl T."/>
            <person name="Merkel B.J."/>
            <person name="Hornburger P."/>
            <person name="Mueller R.-W."/>
            <person name="Bruemmer F."/>
            <person name="Labrenz M."/>
            <person name="Spormann A.M."/>
            <person name="Op den Camp H."/>
            <person name="Overmann J."/>
            <person name="Amann R."/>
            <person name="Jetten M.S.M."/>
            <person name="Mascher T."/>
            <person name="Medema M.H."/>
            <person name="Devos D.P."/>
            <person name="Kaster A.-K."/>
            <person name="Ovreas L."/>
            <person name="Rohde M."/>
            <person name="Galperin M.Y."/>
            <person name="Jogler C."/>
        </authorList>
    </citation>
    <scope>NUCLEOTIDE SEQUENCE [LARGE SCALE GENOMIC DNA]</scope>
    <source>
        <strain evidence="16 17">UC8</strain>
    </source>
</reference>
<feature type="domain" description="B5" evidence="15">
    <location>
        <begin position="300"/>
        <end position="376"/>
    </location>
</feature>
<dbReference type="FunFam" id="3.30.56.10:FF:000002">
    <property type="entry name" value="Phenylalanine--tRNA ligase beta subunit"/>
    <property type="match status" value="1"/>
</dbReference>
<protein>
    <recommendedName>
        <fullName evidence="13">Phenylalanine--tRNA ligase beta subunit</fullName>
        <ecNumber evidence="13">6.1.1.20</ecNumber>
    </recommendedName>
    <alternativeName>
        <fullName evidence="13">Phenylalanyl-tRNA synthetase beta subunit</fullName>
        <shortName evidence="13">PheRS</shortName>
    </alternativeName>
</protein>
<dbReference type="Pfam" id="PF17759">
    <property type="entry name" value="tRNA_synthFbeta"/>
    <property type="match status" value="1"/>
</dbReference>
<evidence type="ECO:0000256" key="11">
    <source>
        <dbReference type="ARBA" id="ARBA00023146"/>
    </source>
</evidence>
<dbReference type="KEGG" id="rul:UC8_27670"/>
<dbReference type="InterPro" id="IPR005146">
    <property type="entry name" value="B3/B4_tRNA-bd"/>
</dbReference>
<evidence type="ECO:0000256" key="9">
    <source>
        <dbReference type="ARBA" id="ARBA00022842"/>
    </source>
</evidence>
<keyword evidence="4 13" id="KW-0963">Cytoplasm</keyword>
<keyword evidence="10 13" id="KW-0648">Protein biosynthesis</keyword>
<accession>A0A5B9QSP5</accession>
<dbReference type="Gene3D" id="3.30.70.380">
    <property type="entry name" value="Ferrodoxin-fold anticodon-binding domain"/>
    <property type="match status" value="1"/>
</dbReference>
<evidence type="ECO:0000256" key="3">
    <source>
        <dbReference type="ARBA" id="ARBA00011209"/>
    </source>
</evidence>
<feature type="domain" description="FDX-ACB" evidence="14">
    <location>
        <begin position="590"/>
        <end position="684"/>
    </location>
</feature>
<dbReference type="Gene3D" id="3.50.40.10">
    <property type="entry name" value="Phenylalanyl-trna Synthetase, Chain B, domain 3"/>
    <property type="match status" value="1"/>
</dbReference>
<dbReference type="SMART" id="SM00873">
    <property type="entry name" value="B3_4"/>
    <property type="match status" value="1"/>
</dbReference>
<keyword evidence="9 13" id="KW-0460">Magnesium</keyword>
<dbReference type="PANTHER" id="PTHR10947:SF0">
    <property type="entry name" value="PHENYLALANINE--TRNA LIGASE BETA SUBUNIT"/>
    <property type="match status" value="1"/>
</dbReference>
<dbReference type="Pfam" id="PF03484">
    <property type="entry name" value="B5"/>
    <property type="match status" value="1"/>
</dbReference>
<dbReference type="SUPFAM" id="SSF54991">
    <property type="entry name" value="Anticodon-binding domain of PheRS"/>
    <property type="match status" value="1"/>
</dbReference>
<dbReference type="InterPro" id="IPR020825">
    <property type="entry name" value="Phe-tRNA_synthase-like_B3/B4"/>
</dbReference>
<dbReference type="Pfam" id="PF03147">
    <property type="entry name" value="FDX-ACB"/>
    <property type="match status" value="1"/>
</dbReference>
<dbReference type="NCBIfam" id="TIGR00472">
    <property type="entry name" value="pheT_bact"/>
    <property type="match status" value="1"/>
</dbReference>
<evidence type="ECO:0000313" key="16">
    <source>
        <dbReference type="EMBL" id="QEG40750.1"/>
    </source>
</evidence>
<dbReference type="InterPro" id="IPR005121">
    <property type="entry name" value="Fdx_antiC-bd"/>
</dbReference>
<comment type="subunit">
    <text evidence="3 13">Tetramer of two alpha and two beta subunits.</text>
</comment>
<dbReference type="SUPFAM" id="SSF55681">
    <property type="entry name" value="Class II aaRS and biotin synthetases"/>
    <property type="match status" value="1"/>
</dbReference>
<sequence length="686" mass="75654">MLVSWKWLQRYVPLNMTHEELALRLSLSGLNHEGTETVDDDISIDLEVTSNRGDCLGHIGVAREVAVLYDLPLTIPEASPQASGTAVEQTVSVTNTFPEACSRYTARLIRGVQIGPSPDWLVEALRSVFWKKRRDGSFEHYKPINNVVDITNYVLMECGQPLHAFDLAKLDGGGEIQVRPAAAGETLEAIDHKTYTLDPSMCVIADASRPVAVAGVMGGRDSEVGDSTRDVLIESAIFTPLSVRRTARKLKLHSPSSFRFERRVDPLGVDWASRRCCELILEIAGGTLAEGCVDTAAEVAPRAPVTLRLSQLERVLGIRIDRDEVIRILTRLGCSESQSEQQQSLWTPPSWRHDLTREADLIEEVARIHGYDQIPEDAPIAVAPSAKRSFDTAAERVRHILTAAGISEAMTPSIVVESLDEMLSPWTDRAALQTETPMLEGARRLRRSLVPSLLNSRAGNWAAANVNADLFEIAHTYQPGPSPSDLPSEQYTLAWVSGSSFLQTKGVVETLLQRLGIGSQPDVTAETIDGLVDDQAIRLKIAEETLGFVGQISETLQRSLKLPIPVTMAELSLPVLMAHCRLVPQFQAVSPYPTVSRDLNFVLEESVQWSALRNVVRSALGTELTDVRYQETYRNPDKDGAQRKRVLLSIDLQRPDATLTGPEADQMVQRIVSNCERQLDAKLLDS</sequence>
<dbReference type="PROSITE" id="PS51483">
    <property type="entry name" value="B5"/>
    <property type="match status" value="1"/>
</dbReference>
<name>A0A5B9QSP5_9BACT</name>
<dbReference type="AlphaFoldDB" id="A0A5B9QSP5"/>
<feature type="binding site" evidence="13">
    <location>
        <position position="360"/>
    </location>
    <ligand>
        <name>Mg(2+)</name>
        <dbReference type="ChEBI" id="CHEBI:18420"/>
        <note>shared with alpha subunit</note>
    </ligand>
</feature>
<dbReference type="InterPro" id="IPR045060">
    <property type="entry name" value="Phe-tRNA-ligase_IIc_bsu"/>
</dbReference>
<dbReference type="GO" id="GO:0005524">
    <property type="term" value="F:ATP binding"/>
    <property type="evidence" value="ECO:0007669"/>
    <property type="project" value="UniProtKB-UniRule"/>
</dbReference>
<proteinExistence type="inferred from homology"/>
<keyword evidence="11 13" id="KW-0030">Aminoacyl-tRNA synthetase</keyword>
<evidence type="ECO:0000259" key="14">
    <source>
        <dbReference type="PROSITE" id="PS51447"/>
    </source>
</evidence>
<evidence type="ECO:0000256" key="2">
    <source>
        <dbReference type="ARBA" id="ARBA00008653"/>
    </source>
</evidence>
<dbReference type="OrthoDB" id="9805455at2"/>
<dbReference type="FunFam" id="3.30.56.10:FF:000001">
    <property type="entry name" value="Phenylalanine--tRNA ligase beta subunit"/>
    <property type="match status" value="1"/>
</dbReference>
<evidence type="ECO:0000256" key="4">
    <source>
        <dbReference type="ARBA" id="ARBA00022490"/>
    </source>
</evidence>
<keyword evidence="8 13" id="KW-0067">ATP-binding</keyword>
<dbReference type="HAMAP" id="MF_00283">
    <property type="entry name" value="Phe_tRNA_synth_beta1"/>
    <property type="match status" value="1"/>
</dbReference>
<dbReference type="Pfam" id="PF03483">
    <property type="entry name" value="B3_4"/>
    <property type="match status" value="1"/>
</dbReference>
<dbReference type="InterPro" id="IPR036690">
    <property type="entry name" value="Fdx_antiC-bd_sf"/>
</dbReference>
<dbReference type="GO" id="GO:0009328">
    <property type="term" value="C:phenylalanine-tRNA ligase complex"/>
    <property type="evidence" value="ECO:0007669"/>
    <property type="project" value="TreeGrafter"/>
</dbReference>